<dbReference type="GeneID" id="20817639"/>
<name>W4FN19_APHAT</name>
<dbReference type="VEuPathDB" id="FungiDB:H257_15643"/>
<reference evidence="1" key="1">
    <citation type="submission" date="2013-12" db="EMBL/GenBank/DDBJ databases">
        <title>The Genome Sequence of Aphanomyces astaci APO3.</title>
        <authorList>
            <consortium name="The Broad Institute Genomics Platform"/>
            <person name="Russ C."/>
            <person name="Tyler B."/>
            <person name="van West P."/>
            <person name="Dieguez-Uribeondo J."/>
            <person name="Young S.K."/>
            <person name="Zeng Q."/>
            <person name="Gargeya S."/>
            <person name="Fitzgerald M."/>
            <person name="Abouelleil A."/>
            <person name="Alvarado L."/>
            <person name="Chapman S.B."/>
            <person name="Gainer-Dewar J."/>
            <person name="Goldberg J."/>
            <person name="Griggs A."/>
            <person name="Gujja S."/>
            <person name="Hansen M."/>
            <person name="Howarth C."/>
            <person name="Imamovic A."/>
            <person name="Ireland A."/>
            <person name="Larimer J."/>
            <person name="McCowan C."/>
            <person name="Murphy C."/>
            <person name="Pearson M."/>
            <person name="Poon T.W."/>
            <person name="Priest M."/>
            <person name="Roberts A."/>
            <person name="Saif S."/>
            <person name="Shea T."/>
            <person name="Sykes S."/>
            <person name="Wortman J."/>
            <person name="Nusbaum C."/>
            <person name="Birren B."/>
        </authorList>
    </citation>
    <scope>NUCLEOTIDE SEQUENCE [LARGE SCALE GENOMIC DNA]</scope>
    <source>
        <strain evidence="1">APO3</strain>
    </source>
</reference>
<evidence type="ECO:0000313" key="1">
    <source>
        <dbReference type="EMBL" id="ETV68321.1"/>
    </source>
</evidence>
<protein>
    <submittedName>
        <fullName evidence="1">Uncharacterized protein</fullName>
    </submittedName>
</protein>
<gene>
    <name evidence="1" type="ORF">H257_15643</name>
</gene>
<proteinExistence type="predicted"/>
<dbReference type="RefSeq" id="XP_009842116.1">
    <property type="nucleotide sequence ID" value="XM_009843814.1"/>
</dbReference>
<accession>W4FN19</accession>
<organism evidence="1">
    <name type="scientific">Aphanomyces astaci</name>
    <name type="common">Crayfish plague agent</name>
    <dbReference type="NCBI Taxonomy" id="112090"/>
    <lineage>
        <taxon>Eukaryota</taxon>
        <taxon>Sar</taxon>
        <taxon>Stramenopiles</taxon>
        <taxon>Oomycota</taxon>
        <taxon>Saprolegniomycetes</taxon>
        <taxon>Saprolegniales</taxon>
        <taxon>Verrucalvaceae</taxon>
        <taxon>Aphanomyces</taxon>
    </lineage>
</organism>
<sequence length="84" mass="10024">MYVHWKHAMCRMEDIFEAEPGAKPHDHDRPYDRHVIESFDVVFRVLGPQLTGRNKKRKRDETYLKVATVSGILHKMKRSAYWIV</sequence>
<dbReference type="AlphaFoldDB" id="W4FN19"/>
<dbReference type="EMBL" id="KI913186">
    <property type="protein sequence ID" value="ETV68321.1"/>
    <property type="molecule type" value="Genomic_DNA"/>
</dbReference>